<evidence type="ECO:0000313" key="3">
    <source>
        <dbReference type="WBParaSite" id="Hba_02183"/>
    </source>
</evidence>
<evidence type="ECO:0000256" key="1">
    <source>
        <dbReference type="SAM" id="Phobius"/>
    </source>
</evidence>
<dbReference type="Proteomes" id="UP000095283">
    <property type="component" value="Unplaced"/>
</dbReference>
<keyword evidence="1" id="KW-0472">Membrane</keyword>
<proteinExistence type="predicted"/>
<feature type="transmembrane region" description="Helical" evidence="1">
    <location>
        <begin position="74"/>
        <end position="92"/>
    </location>
</feature>
<name>A0A1I7WBU9_HETBA</name>
<reference evidence="3" key="1">
    <citation type="submission" date="2016-11" db="UniProtKB">
        <authorList>
            <consortium name="WormBaseParasite"/>
        </authorList>
    </citation>
    <scope>IDENTIFICATION</scope>
</reference>
<organism evidence="2 3">
    <name type="scientific">Heterorhabditis bacteriophora</name>
    <name type="common">Entomopathogenic nematode worm</name>
    <dbReference type="NCBI Taxonomy" id="37862"/>
    <lineage>
        <taxon>Eukaryota</taxon>
        <taxon>Metazoa</taxon>
        <taxon>Ecdysozoa</taxon>
        <taxon>Nematoda</taxon>
        <taxon>Chromadorea</taxon>
        <taxon>Rhabditida</taxon>
        <taxon>Rhabditina</taxon>
        <taxon>Rhabditomorpha</taxon>
        <taxon>Strongyloidea</taxon>
        <taxon>Heterorhabditidae</taxon>
        <taxon>Heterorhabditis</taxon>
    </lineage>
</organism>
<keyword evidence="2" id="KW-1185">Reference proteome</keyword>
<accession>A0A1I7WBU9</accession>
<keyword evidence="1" id="KW-1133">Transmembrane helix</keyword>
<evidence type="ECO:0000313" key="2">
    <source>
        <dbReference type="Proteomes" id="UP000095283"/>
    </source>
</evidence>
<protein>
    <submittedName>
        <fullName evidence="3">LisH domain-containing protein</fullName>
    </submittedName>
</protein>
<keyword evidence="1" id="KW-0812">Transmembrane</keyword>
<dbReference type="AlphaFoldDB" id="A0A1I7WBU9"/>
<sequence length="354" mass="41687">MIRRAHISNFPSSVIVWLSRTSYNNLDSPKDISLTSGEDISVDLAMQPNKTRVGIILICINTCRNSYFSNLSYLFLYHKLFSYLLLGIPIIIEKYICANLQMMIFEQAPDAKLMFTFMVKDYREDEKKSSDYYIYCQQIVLFIHMHIGNEWENRGRWQDVTSGSKARSHPGKYKLLQTTICKTWGRFCFNVILVTRRMKLVIRSLELVRQSRKCFRICYYLKMLKMFLLQIISRKNWNHKSAVSNSYPDTAMDLTRRVSEVEVSVYKQGRINDPVNAVAILQQFKHQGFEDIEPFIPVETKLYSVDEVDNIYQYYVDKRWLASDKASAFVETHRMERVAFIAIIRVKRVSIEDE</sequence>
<dbReference type="WBParaSite" id="Hba_02183">
    <property type="protein sequence ID" value="Hba_02183"/>
    <property type="gene ID" value="Hba_02183"/>
</dbReference>